<dbReference type="AlphaFoldDB" id="A0A6A5W3G1"/>
<gene>
    <name evidence="1" type="ORF">P154DRAFT_525664</name>
</gene>
<name>A0A6A5W3G1_9PLEO</name>
<dbReference type="Proteomes" id="UP000799779">
    <property type="component" value="Unassembled WGS sequence"/>
</dbReference>
<evidence type="ECO:0008006" key="3">
    <source>
        <dbReference type="Google" id="ProtNLM"/>
    </source>
</evidence>
<evidence type="ECO:0000313" key="1">
    <source>
        <dbReference type="EMBL" id="KAF1996403.1"/>
    </source>
</evidence>
<sequence length="278" mass="31589">MGVIQNAAITGRDDLLRMCLQRARGFPTWNFGKLEAVLLDAVNGAIRAAQTEVINTLYEFWTNHWNPTKRYPFGTWLRLVAQCGSVETAQVVVPIAMAHGVSRYLLANEACKSNSADIIRYMLDKNLLSAESSLGSYTLRQAVVFGNREIARELIYRGANIKGSGLGASLTHTCFQRYNPSMLLFLIGWKCVLSPWTLRAAEREMSEMQIWPYPGRQNIQRKLCYYIIAKTRRTAAPSAWYIDCSELDAFTRRMDRDKGWKVLVEGLVKSWDSLKHPV</sequence>
<dbReference type="Gene3D" id="1.25.40.20">
    <property type="entry name" value="Ankyrin repeat-containing domain"/>
    <property type="match status" value="1"/>
</dbReference>
<dbReference type="EMBL" id="ML977626">
    <property type="protein sequence ID" value="KAF1996403.1"/>
    <property type="molecule type" value="Genomic_DNA"/>
</dbReference>
<dbReference type="SUPFAM" id="SSF140860">
    <property type="entry name" value="Pseudo ankyrin repeat-like"/>
    <property type="match status" value="1"/>
</dbReference>
<accession>A0A6A5W3G1</accession>
<keyword evidence="2" id="KW-1185">Reference proteome</keyword>
<reference evidence="1" key="1">
    <citation type="journal article" date="2020" name="Stud. Mycol.">
        <title>101 Dothideomycetes genomes: a test case for predicting lifestyles and emergence of pathogens.</title>
        <authorList>
            <person name="Haridas S."/>
            <person name="Albert R."/>
            <person name="Binder M."/>
            <person name="Bloem J."/>
            <person name="Labutti K."/>
            <person name="Salamov A."/>
            <person name="Andreopoulos B."/>
            <person name="Baker S."/>
            <person name="Barry K."/>
            <person name="Bills G."/>
            <person name="Bluhm B."/>
            <person name="Cannon C."/>
            <person name="Castanera R."/>
            <person name="Culley D."/>
            <person name="Daum C."/>
            <person name="Ezra D."/>
            <person name="Gonzalez J."/>
            <person name="Henrissat B."/>
            <person name="Kuo A."/>
            <person name="Liang C."/>
            <person name="Lipzen A."/>
            <person name="Lutzoni F."/>
            <person name="Magnuson J."/>
            <person name="Mondo S."/>
            <person name="Nolan M."/>
            <person name="Ohm R."/>
            <person name="Pangilinan J."/>
            <person name="Park H.-J."/>
            <person name="Ramirez L."/>
            <person name="Alfaro M."/>
            <person name="Sun H."/>
            <person name="Tritt A."/>
            <person name="Yoshinaga Y."/>
            <person name="Zwiers L.-H."/>
            <person name="Turgeon B."/>
            <person name="Goodwin S."/>
            <person name="Spatafora J."/>
            <person name="Crous P."/>
            <person name="Grigoriev I."/>
        </authorList>
    </citation>
    <scope>NUCLEOTIDE SEQUENCE</scope>
    <source>
        <strain evidence="1">CBS 123094</strain>
    </source>
</reference>
<proteinExistence type="predicted"/>
<protein>
    <recommendedName>
        <fullName evidence="3">Ankyrin</fullName>
    </recommendedName>
</protein>
<organism evidence="1 2">
    <name type="scientific">Amniculicola lignicola CBS 123094</name>
    <dbReference type="NCBI Taxonomy" id="1392246"/>
    <lineage>
        <taxon>Eukaryota</taxon>
        <taxon>Fungi</taxon>
        <taxon>Dikarya</taxon>
        <taxon>Ascomycota</taxon>
        <taxon>Pezizomycotina</taxon>
        <taxon>Dothideomycetes</taxon>
        <taxon>Pleosporomycetidae</taxon>
        <taxon>Pleosporales</taxon>
        <taxon>Amniculicolaceae</taxon>
        <taxon>Amniculicola</taxon>
    </lineage>
</organism>
<evidence type="ECO:0000313" key="2">
    <source>
        <dbReference type="Proteomes" id="UP000799779"/>
    </source>
</evidence>
<dbReference type="InterPro" id="IPR036770">
    <property type="entry name" value="Ankyrin_rpt-contain_sf"/>
</dbReference>